<dbReference type="GO" id="GO:0006412">
    <property type="term" value="P:translation"/>
    <property type="evidence" value="ECO:0007669"/>
    <property type="project" value="InterPro"/>
</dbReference>
<organism evidence="2 3">
    <name type="scientific">Stentor coeruleus</name>
    <dbReference type="NCBI Taxonomy" id="5963"/>
    <lineage>
        <taxon>Eukaryota</taxon>
        <taxon>Sar</taxon>
        <taxon>Alveolata</taxon>
        <taxon>Ciliophora</taxon>
        <taxon>Postciliodesmatophora</taxon>
        <taxon>Heterotrichea</taxon>
        <taxon>Heterotrichida</taxon>
        <taxon>Stentoridae</taxon>
        <taxon>Stentor</taxon>
    </lineage>
</organism>
<feature type="domain" description="Large ribosomal subunit protein uL11 C-terminal" evidence="1">
    <location>
        <begin position="12"/>
        <end position="67"/>
    </location>
</feature>
<protein>
    <recommendedName>
        <fullName evidence="1">Large ribosomal subunit protein uL11 C-terminal domain-containing protein</fullName>
    </recommendedName>
</protein>
<dbReference type="InterPro" id="IPR020783">
    <property type="entry name" value="Ribosomal_uL11_C"/>
</dbReference>
<name>A0A1R2BSL7_9CILI</name>
<dbReference type="InterPro" id="IPR036769">
    <property type="entry name" value="Ribosomal_uL11_C_sf"/>
</dbReference>
<dbReference type="Proteomes" id="UP000187209">
    <property type="component" value="Unassembled WGS sequence"/>
</dbReference>
<dbReference type="OrthoDB" id="1091498at2759"/>
<dbReference type="SUPFAM" id="SSF46906">
    <property type="entry name" value="Ribosomal protein L11, C-terminal domain"/>
    <property type="match status" value="1"/>
</dbReference>
<reference evidence="2 3" key="1">
    <citation type="submission" date="2016-11" db="EMBL/GenBank/DDBJ databases">
        <title>The macronuclear genome of Stentor coeruleus: a giant cell with tiny introns.</title>
        <authorList>
            <person name="Slabodnick M."/>
            <person name="Ruby J.G."/>
            <person name="Reiff S.B."/>
            <person name="Swart E.C."/>
            <person name="Gosai S."/>
            <person name="Prabakaran S."/>
            <person name="Witkowska E."/>
            <person name="Larue G.E."/>
            <person name="Fisher S."/>
            <person name="Freeman R.M."/>
            <person name="Gunawardena J."/>
            <person name="Chu W."/>
            <person name="Stover N.A."/>
            <person name="Gregory B.D."/>
            <person name="Nowacki M."/>
            <person name="Derisi J."/>
            <person name="Roy S.W."/>
            <person name="Marshall W.F."/>
            <person name="Sood P."/>
        </authorList>
    </citation>
    <scope>NUCLEOTIDE SEQUENCE [LARGE SCALE GENOMIC DNA]</scope>
    <source>
        <strain evidence="2">WM001</strain>
    </source>
</reference>
<dbReference type="AlphaFoldDB" id="A0A1R2BSL7"/>
<sequence length="72" mass="7929">MKKTYKIDVQGPPTTWMIKKASRCPKGSPSPYFKSAGVIAITSIYEIAKVKKELDPALKDIPLQNVCSAFSI</sequence>
<comment type="caution">
    <text evidence="2">The sequence shown here is derived from an EMBL/GenBank/DDBJ whole genome shotgun (WGS) entry which is preliminary data.</text>
</comment>
<gene>
    <name evidence="2" type="ORF">SteCoe_20277</name>
</gene>
<proteinExistence type="predicted"/>
<dbReference type="Pfam" id="PF00298">
    <property type="entry name" value="Ribosomal_L11"/>
    <property type="match status" value="1"/>
</dbReference>
<dbReference type="GO" id="GO:0005840">
    <property type="term" value="C:ribosome"/>
    <property type="evidence" value="ECO:0007669"/>
    <property type="project" value="InterPro"/>
</dbReference>
<dbReference type="Gene3D" id="1.10.10.250">
    <property type="entry name" value="Ribosomal protein L11, C-terminal domain"/>
    <property type="match status" value="1"/>
</dbReference>
<evidence type="ECO:0000313" key="3">
    <source>
        <dbReference type="Proteomes" id="UP000187209"/>
    </source>
</evidence>
<evidence type="ECO:0000259" key="1">
    <source>
        <dbReference type="Pfam" id="PF00298"/>
    </source>
</evidence>
<dbReference type="EMBL" id="MPUH01000460">
    <property type="protein sequence ID" value="OMJ79657.1"/>
    <property type="molecule type" value="Genomic_DNA"/>
</dbReference>
<evidence type="ECO:0000313" key="2">
    <source>
        <dbReference type="EMBL" id="OMJ79657.1"/>
    </source>
</evidence>
<keyword evidence="3" id="KW-1185">Reference proteome</keyword>
<accession>A0A1R2BSL7</accession>
<dbReference type="GO" id="GO:0003735">
    <property type="term" value="F:structural constituent of ribosome"/>
    <property type="evidence" value="ECO:0007669"/>
    <property type="project" value="InterPro"/>
</dbReference>